<reference evidence="1 2" key="1">
    <citation type="submission" date="2018-10" db="EMBL/GenBank/DDBJ databases">
        <title>A high-quality apple genome assembly.</title>
        <authorList>
            <person name="Hu J."/>
        </authorList>
    </citation>
    <scope>NUCLEOTIDE SEQUENCE [LARGE SCALE GENOMIC DNA]</scope>
    <source>
        <strain evidence="2">cv. HFTH1</strain>
        <tissue evidence="1">Young leaf</tissue>
    </source>
</reference>
<evidence type="ECO:0000313" key="1">
    <source>
        <dbReference type="EMBL" id="RXH92016.1"/>
    </source>
</evidence>
<gene>
    <name evidence="1" type="ORF">DVH24_021039</name>
</gene>
<evidence type="ECO:0000313" key="2">
    <source>
        <dbReference type="Proteomes" id="UP000290289"/>
    </source>
</evidence>
<dbReference type="Proteomes" id="UP000290289">
    <property type="component" value="Chromosome 8"/>
</dbReference>
<keyword evidence="2" id="KW-1185">Reference proteome</keyword>
<protein>
    <submittedName>
        <fullName evidence="1">Uncharacterized protein</fullName>
    </submittedName>
</protein>
<comment type="caution">
    <text evidence="1">The sequence shown here is derived from an EMBL/GenBank/DDBJ whole genome shotgun (WGS) entry which is preliminary data.</text>
</comment>
<sequence length="87" mass="9689">MLNLSYNPFHPGRIPAELGNLKNLEIWTSPSTASRGWQDGRRRAIMGFWGWENGVGLGGDIEIFGRDDRGWGKVGWRRNGEGSGCGR</sequence>
<accession>A0A498JA56</accession>
<proteinExistence type="predicted"/>
<organism evidence="1 2">
    <name type="scientific">Malus domestica</name>
    <name type="common">Apple</name>
    <name type="synonym">Pyrus malus</name>
    <dbReference type="NCBI Taxonomy" id="3750"/>
    <lineage>
        <taxon>Eukaryota</taxon>
        <taxon>Viridiplantae</taxon>
        <taxon>Streptophyta</taxon>
        <taxon>Embryophyta</taxon>
        <taxon>Tracheophyta</taxon>
        <taxon>Spermatophyta</taxon>
        <taxon>Magnoliopsida</taxon>
        <taxon>eudicotyledons</taxon>
        <taxon>Gunneridae</taxon>
        <taxon>Pentapetalae</taxon>
        <taxon>rosids</taxon>
        <taxon>fabids</taxon>
        <taxon>Rosales</taxon>
        <taxon>Rosaceae</taxon>
        <taxon>Amygdaloideae</taxon>
        <taxon>Maleae</taxon>
        <taxon>Malus</taxon>
    </lineage>
</organism>
<dbReference type="EMBL" id="RDQH01000334">
    <property type="protein sequence ID" value="RXH92016.1"/>
    <property type="molecule type" value="Genomic_DNA"/>
</dbReference>
<dbReference type="AlphaFoldDB" id="A0A498JA56"/>
<name>A0A498JA56_MALDO</name>